<comment type="caution">
    <text evidence="2">The sequence shown here is derived from an EMBL/GenBank/DDBJ whole genome shotgun (WGS) entry which is preliminary data.</text>
</comment>
<dbReference type="RefSeq" id="WP_146890835.1">
    <property type="nucleotide sequence ID" value="NZ_BJXB01000042.1"/>
</dbReference>
<keyword evidence="1" id="KW-0812">Transmembrane</keyword>
<feature type="transmembrane region" description="Helical" evidence="1">
    <location>
        <begin position="36"/>
        <end position="54"/>
    </location>
</feature>
<feature type="transmembrane region" description="Helical" evidence="1">
    <location>
        <begin position="60"/>
        <end position="88"/>
    </location>
</feature>
<keyword evidence="3" id="KW-1185">Reference proteome</keyword>
<evidence type="ECO:0000313" key="3">
    <source>
        <dbReference type="Proteomes" id="UP000321306"/>
    </source>
</evidence>
<evidence type="ECO:0000313" key="2">
    <source>
        <dbReference type="EMBL" id="GEM49734.1"/>
    </source>
</evidence>
<accession>A0A511NA79</accession>
<gene>
    <name evidence="2" type="ORF">DC3_53690</name>
</gene>
<evidence type="ECO:0000256" key="1">
    <source>
        <dbReference type="SAM" id="Phobius"/>
    </source>
</evidence>
<sequence length="99" mass="11555">MLTDEEKARIRAEEEYRERIRLESQRHAQQINAPNYWTGFILNLLIVGIGHFVIGEVGWGVVWLLLAIFLVPATGFIAWPFIAFGVLIHYRNVYAHKYQ</sequence>
<dbReference type="EMBL" id="BJXB01000042">
    <property type="protein sequence ID" value="GEM49734.1"/>
    <property type="molecule type" value="Genomic_DNA"/>
</dbReference>
<dbReference type="OrthoDB" id="72075at2"/>
<protein>
    <submittedName>
        <fullName evidence="2">Uncharacterized protein</fullName>
    </submittedName>
</protein>
<proteinExistence type="predicted"/>
<reference evidence="2 3" key="1">
    <citation type="submission" date="2019-07" db="EMBL/GenBank/DDBJ databases">
        <title>Whole genome shotgun sequence of Deinococcus cellulosilyticus NBRC 106333.</title>
        <authorList>
            <person name="Hosoyama A."/>
            <person name="Uohara A."/>
            <person name="Ohji S."/>
            <person name="Ichikawa N."/>
        </authorList>
    </citation>
    <scope>NUCLEOTIDE SEQUENCE [LARGE SCALE GENOMIC DNA]</scope>
    <source>
        <strain evidence="2 3">NBRC 106333</strain>
    </source>
</reference>
<dbReference type="Proteomes" id="UP000321306">
    <property type="component" value="Unassembled WGS sequence"/>
</dbReference>
<keyword evidence="1" id="KW-1133">Transmembrane helix</keyword>
<dbReference type="AlphaFoldDB" id="A0A511NA79"/>
<name>A0A511NA79_DEIC1</name>
<organism evidence="2 3">
    <name type="scientific">Deinococcus cellulosilyticus (strain DSM 18568 / NBRC 106333 / KACC 11606 / 5516J-15)</name>
    <dbReference type="NCBI Taxonomy" id="1223518"/>
    <lineage>
        <taxon>Bacteria</taxon>
        <taxon>Thermotogati</taxon>
        <taxon>Deinococcota</taxon>
        <taxon>Deinococci</taxon>
        <taxon>Deinococcales</taxon>
        <taxon>Deinococcaceae</taxon>
        <taxon>Deinococcus</taxon>
    </lineage>
</organism>
<keyword evidence="1" id="KW-0472">Membrane</keyword>